<sequence>MNTYTETEKEQALGVIESAVDRCEKVWPKFAEGTSQHSLLKNRIKALYIAKALISGEEKRDGYGKEELQQALAPIESIISKCEKARLKFEDGSTHYVRFSKMIEAMDIAKAFLEDEINKR</sequence>
<dbReference type="RefSeq" id="WP_069155177.1">
    <property type="nucleotide sequence ID" value="NZ_MCGH01000005.1"/>
</dbReference>
<gene>
    <name evidence="1" type="ORF">BEI61_05918</name>
</gene>
<protein>
    <submittedName>
        <fullName evidence="1">Uncharacterized protein</fullName>
    </submittedName>
</protein>
<comment type="caution">
    <text evidence="1">The sequence shown here is derived from an EMBL/GenBank/DDBJ whole genome shotgun (WGS) entry which is preliminary data.</text>
</comment>
<organism evidence="1 2">
    <name type="scientific">Eisenbergiella tayi</name>
    <dbReference type="NCBI Taxonomy" id="1432052"/>
    <lineage>
        <taxon>Bacteria</taxon>
        <taxon>Bacillati</taxon>
        <taxon>Bacillota</taxon>
        <taxon>Clostridia</taxon>
        <taxon>Lachnospirales</taxon>
        <taxon>Lachnospiraceae</taxon>
        <taxon>Eisenbergiella</taxon>
    </lineage>
</organism>
<dbReference type="Proteomes" id="UP000094067">
    <property type="component" value="Unassembled WGS sequence"/>
</dbReference>
<accession>A0A1E2ZZT7</accession>
<evidence type="ECO:0000313" key="1">
    <source>
        <dbReference type="EMBL" id="ODM01919.1"/>
    </source>
</evidence>
<dbReference type="EMBL" id="MCGH01000005">
    <property type="protein sequence ID" value="ODM01919.1"/>
    <property type="molecule type" value="Genomic_DNA"/>
</dbReference>
<dbReference type="AlphaFoldDB" id="A0A1E2ZZT7"/>
<evidence type="ECO:0000313" key="2">
    <source>
        <dbReference type="Proteomes" id="UP000094067"/>
    </source>
</evidence>
<proteinExistence type="predicted"/>
<dbReference type="PATRIC" id="fig|1432052.4.peg.6550"/>
<reference evidence="1 2" key="1">
    <citation type="submission" date="2016-07" db="EMBL/GenBank/DDBJ databases">
        <title>Characterization of isolates of Eisenbergiella tayi derived from blood cultures, using whole genome sequencing.</title>
        <authorList>
            <person name="Burdz T."/>
            <person name="Wiebe D."/>
            <person name="Huynh C."/>
            <person name="Bernard K."/>
        </authorList>
    </citation>
    <scope>NUCLEOTIDE SEQUENCE [LARGE SCALE GENOMIC DNA]</scope>
    <source>
        <strain evidence="1 2">NML 110608</strain>
    </source>
</reference>
<name>A0A1E2ZZT7_9FIRM</name>